<evidence type="ECO:0008006" key="4">
    <source>
        <dbReference type="Google" id="ProtNLM"/>
    </source>
</evidence>
<dbReference type="Proteomes" id="UP000596742">
    <property type="component" value="Unassembled WGS sequence"/>
</dbReference>
<name>A0A8B6BW78_MYTGA</name>
<feature type="compositionally biased region" description="Basic residues" evidence="1">
    <location>
        <begin position="90"/>
        <end position="104"/>
    </location>
</feature>
<organism evidence="2 3">
    <name type="scientific">Mytilus galloprovincialis</name>
    <name type="common">Mediterranean mussel</name>
    <dbReference type="NCBI Taxonomy" id="29158"/>
    <lineage>
        <taxon>Eukaryota</taxon>
        <taxon>Metazoa</taxon>
        <taxon>Spiralia</taxon>
        <taxon>Lophotrochozoa</taxon>
        <taxon>Mollusca</taxon>
        <taxon>Bivalvia</taxon>
        <taxon>Autobranchia</taxon>
        <taxon>Pteriomorphia</taxon>
        <taxon>Mytilida</taxon>
        <taxon>Mytiloidea</taxon>
        <taxon>Mytilidae</taxon>
        <taxon>Mytilinae</taxon>
        <taxon>Mytilus</taxon>
    </lineage>
</organism>
<feature type="region of interest" description="Disordered" evidence="1">
    <location>
        <begin position="177"/>
        <end position="215"/>
    </location>
</feature>
<comment type="caution">
    <text evidence="2">The sequence shown here is derived from an EMBL/GenBank/DDBJ whole genome shotgun (WGS) entry which is preliminary data.</text>
</comment>
<accession>A0A8B6BW78</accession>
<dbReference type="EMBL" id="UYJE01000762">
    <property type="protein sequence ID" value="VDH96134.1"/>
    <property type="molecule type" value="Genomic_DNA"/>
</dbReference>
<dbReference type="OrthoDB" id="6153686at2759"/>
<dbReference type="AlphaFoldDB" id="A0A8B6BW78"/>
<feature type="compositionally biased region" description="Polar residues" evidence="1">
    <location>
        <begin position="54"/>
        <end position="76"/>
    </location>
</feature>
<reference evidence="2" key="1">
    <citation type="submission" date="2018-11" db="EMBL/GenBank/DDBJ databases">
        <authorList>
            <person name="Alioto T."/>
            <person name="Alioto T."/>
        </authorList>
    </citation>
    <scope>NUCLEOTIDE SEQUENCE</scope>
</reference>
<evidence type="ECO:0000313" key="3">
    <source>
        <dbReference type="Proteomes" id="UP000596742"/>
    </source>
</evidence>
<feature type="compositionally biased region" description="Basic and acidic residues" evidence="1">
    <location>
        <begin position="42"/>
        <end position="53"/>
    </location>
</feature>
<protein>
    <recommendedName>
        <fullName evidence="4">MADF domain-containing protein</fullName>
    </recommendedName>
</protein>
<evidence type="ECO:0000256" key="1">
    <source>
        <dbReference type="SAM" id="MobiDB-lite"/>
    </source>
</evidence>
<evidence type="ECO:0000313" key="2">
    <source>
        <dbReference type="EMBL" id="VDH96134.1"/>
    </source>
</evidence>
<gene>
    <name evidence="2" type="ORF">MGAL_10B058712</name>
</gene>
<feature type="region of interest" description="Disordered" evidence="1">
    <location>
        <begin position="1"/>
        <end position="110"/>
    </location>
</feature>
<proteinExistence type="predicted"/>
<sequence>MSLAGKYKTKRKIDIEVESSESDTHSTEKKRQRTGSPIETEQEIHKQDQEPQKTEQQPSTPPLTDSRQSDSSSNENGDGEVDIDPSTIKAKTKPKIGKGKGKKGKQLEEPIVQCSFTEEEEQEIAKWLETKKLLYDIKDKDYKQKALKRQLWETKAAEYGVNYAAIQKWYQTQRTRFSKLREGQPKHKSTKRSGDGFSSGDDEDPIPQGEVSENDSDRDKFIRRIFAFLRPHIKRHKKDTPASVSVLYKYTSNGYGDTFFLCTVIA</sequence>
<keyword evidence="3" id="KW-1185">Reference proteome</keyword>